<feature type="compositionally biased region" description="Polar residues" evidence="1">
    <location>
        <begin position="57"/>
        <end position="71"/>
    </location>
</feature>
<organism evidence="2 3">
    <name type="scientific">Cochliobolus heterostrophus (strain C5 / ATCC 48332 / race O)</name>
    <name type="common">Southern corn leaf blight fungus</name>
    <name type="synonym">Bipolaris maydis</name>
    <dbReference type="NCBI Taxonomy" id="701091"/>
    <lineage>
        <taxon>Eukaryota</taxon>
        <taxon>Fungi</taxon>
        <taxon>Dikarya</taxon>
        <taxon>Ascomycota</taxon>
        <taxon>Pezizomycotina</taxon>
        <taxon>Dothideomycetes</taxon>
        <taxon>Pleosporomycetidae</taxon>
        <taxon>Pleosporales</taxon>
        <taxon>Pleosporineae</taxon>
        <taxon>Pleosporaceae</taxon>
        <taxon>Bipolaris</taxon>
    </lineage>
</organism>
<feature type="region of interest" description="Disordered" evidence="1">
    <location>
        <begin position="57"/>
        <end position="77"/>
    </location>
</feature>
<evidence type="ECO:0000256" key="1">
    <source>
        <dbReference type="SAM" id="MobiDB-lite"/>
    </source>
</evidence>
<reference evidence="2 3" key="1">
    <citation type="journal article" date="2012" name="PLoS Pathog.">
        <title>Diverse lifestyles and strategies of plant pathogenesis encoded in the genomes of eighteen Dothideomycetes fungi.</title>
        <authorList>
            <person name="Ohm R.A."/>
            <person name="Feau N."/>
            <person name="Henrissat B."/>
            <person name="Schoch C.L."/>
            <person name="Horwitz B.A."/>
            <person name="Barry K.W."/>
            <person name="Condon B.J."/>
            <person name="Copeland A.C."/>
            <person name="Dhillon B."/>
            <person name="Glaser F."/>
            <person name="Hesse C.N."/>
            <person name="Kosti I."/>
            <person name="LaButti K."/>
            <person name="Lindquist E.A."/>
            <person name="Lucas S."/>
            <person name="Salamov A.A."/>
            <person name="Bradshaw R.E."/>
            <person name="Ciuffetti L."/>
            <person name="Hamelin R.C."/>
            <person name="Kema G.H.J."/>
            <person name="Lawrence C."/>
            <person name="Scott J.A."/>
            <person name="Spatafora J.W."/>
            <person name="Turgeon B.G."/>
            <person name="de Wit P.J.G.M."/>
            <person name="Zhong S."/>
            <person name="Goodwin S.B."/>
            <person name="Grigoriev I.V."/>
        </authorList>
    </citation>
    <scope>NUCLEOTIDE SEQUENCE [LARGE SCALE GENOMIC DNA]</scope>
    <source>
        <strain evidence="3">C5 / ATCC 48332 / race O</strain>
    </source>
</reference>
<proteinExistence type="predicted"/>
<dbReference type="HOGENOM" id="CLU_2637882_0_0_1"/>
<name>M2SNM6_COCH5</name>
<dbReference type="EMBL" id="KB445583">
    <property type="protein sequence ID" value="EMD86910.1"/>
    <property type="molecule type" value="Genomic_DNA"/>
</dbReference>
<gene>
    <name evidence="2" type="ORF">COCHEDRAFT_1197804</name>
</gene>
<reference evidence="3" key="2">
    <citation type="journal article" date="2013" name="PLoS Genet.">
        <title>Comparative genome structure, secondary metabolite, and effector coding capacity across Cochliobolus pathogens.</title>
        <authorList>
            <person name="Condon B.J."/>
            <person name="Leng Y."/>
            <person name="Wu D."/>
            <person name="Bushley K.E."/>
            <person name="Ohm R.A."/>
            <person name="Otillar R."/>
            <person name="Martin J."/>
            <person name="Schackwitz W."/>
            <person name="Grimwood J."/>
            <person name="MohdZainudin N."/>
            <person name="Xue C."/>
            <person name="Wang R."/>
            <person name="Manning V.A."/>
            <person name="Dhillon B."/>
            <person name="Tu Z.J."/>
            <person name="Steffenson B.J."/>
            <person name="Salamov A."/>
            <person name="Sun H."/>
            <person name="Lowry S."/>
            <person name="LaButti K."/>
            <person name="Han J."/>
            <person name="Copeland A."/>
            <person name="Lindquist E."/>
            <person name="Barry K."/>
            <person name="Schmutz J."/>
            <person name="Baker S.E."/>
            <person name="Ciuffetti L.M."/>
            <person name="Grigoriev I.V."/>
            <person name="Zhong S."/>
            <person name="Turgeon B.G."/>
        </authorList>
    </citation>
    <scope>NUCLEOTIDE SEQUENCE [LARGE SCALE GENOMIC DNA]</scope>
    <source>
        <strain evidence="3">C5 / ATCC 48332 / race O</strain>
    </source>
</reference>
<accession>M2SNM6</accession>
<keyword evidence="3" id="KW-1185">Reference proteome</keyword>
<evidence type="ECO:0000313" key="3">
    <source>
        <dbReference type="Proteomes" id="UP000016936"/>
    </source>
</evidence>
<protein>
    <submittedName>
        <fullName evidence="2">Uncharacterized protein</fullName>
    </submittedName>
</protein>
<dbReference type="Proteomes" id="UP000016936">
    <property type="component" value="Unassembled WGS sequence"/>
</dbReference>
<evidence type="ECO:0000313" key="2">
    <source>
        <dbReference type="EMBL" id="EMD86910.1"/>
    </source>
</evidence>
<sequence length="77" mass="8547">MYMVTVYVCRQVSLAGITCYVTTHCCPRRTLREIPILCPNGHLSWMVRLSLSSSEPVANHGASTLADSDISTPHRLE</sequence>
<dbReference type="AlphaFoldDB" id="M2SNM6"/>